<dbReference type="PANTHER" id="PTHR42993">
    <property type="entry name" value="MAOC-LIKE DEHYDRATASE DOMAIN-CONTAINING PROTEIN"/>
    <property type="match status" value="1"/>
</dbReference>
<evidence type="ECO:0000313" key="4">
    <source>
        <dbReference type="Proteomes" id="UP001501371"/>
    </source>
</evidence>
<organism evidence="3 4">
    <name type="scientific">Streptomyces hebeiensis</name>
    <dbReference type="NCBI Taxonomy" id="229486"/>
    <lineage>
        <taxon>Bacteria</taxon>
        <taxon>Bacillati</taxon>
        <taxon>Actinomycetota</taxon>
        <taxon>Actinomycetes</taxon>
        <taxon>Kitasatosporales</taxon>
        <taxon>Streptomycetaceae</taxon>
        <taxon>Streptomyces</taxon>
    </lineage>
</organism>
<dbReference type="SUPFAM" id="SSF54637">
    <property type="entry name" value="Thioesterase/thiol ester dehydrase-isomerase"/>
    <property type="match status" value="1"/>
</dbReference>
<dbReference type="Pfam" id="PF01575">
    <property type="entry name" value="MaoC_dehydratas"/>
    <property type="match status" value="1"/>
</dbReference>
<dbReference type="InterPro" id="IPR002539">
    <property type="entry name" value="MaoC-like_dom"/>
</dbReference>
<sequence length="154" mass="16520">MAEPKVFTSAEELCAGAGARLGHSDWLEIDQKRIDLFAEATGDHQWIHVDPEAAAAGPFGTTIAHGYLTLSLLPVFVPQLLRVENVKMALNYGTNKVRFPSPVPVGSRLRASGVLAEVTDGGEGGVQVVARITVEREGGDKPVCVAESLSRFYF</sequence>
<dbReference type="CDD" id="cd03450">
    <property type="entry name" value="NodN"/>
    <property type="match status" value="1"/>
</dbReference>
<keyword evidence="4" id="KW-1185">Reference proteome</keyword>
<dbReference type="InterPro" id="IPR029069">
    <property type="entry name" value="HotDog_dom_sf"/>
</dbReference>
<reference evidence="3 4" key="1">
    <citation type="journal article" date="2019" name="Int. J. Syst. Evol. Microbiol.">
        <title>The Global Catalogue of Microorganisms (GCM) 10K type strain sequencing project: providing services to taxonomists for standard genome sequencing and annotation.</title>
        <authorList>
            <consortium name="The Broad Institute Genomics Platform"/>
            <consortium name="The Broad Institute Genome Sequencing Center for Infectious Disease"/>
            <person name="Wu L."/>
            <person name="Ma J."/>
        </authorList>
    </citation>
    <scope>NUCLEOTIDE SEQUENCE [LARGE SCALE GENOMIC DNA]</scope>
    <source>
        <strain evidence="3 4">JCM 12696</strain>
    </source>
</reference>
<feature type="domain" description="MaoC-like" evidence="2">
    <location>
        <begin position="18"/>
        <end position="128"/>
    </location>
</feature>
<evidence type="ECO:0000256" key="1">
    <source>
        <dbReference type="ARBA" id="ARBA00005254"/>
    </source>
</evidence>
<dbReference type="Proteomes" id="UP001501371">
    <property type="component" value="Unassembled WGS sequence"/>
</dbReference>
<comment type="caution">
    <text evidence="3">The sequence shown here is derived from an EMBL/GenBank/DDBJ whole genome shotgun (WGS) entry which is preliminary data.</text>
</comment>
<accession>A0ABN1UMJ9</accession>
<evidence type="ECO:0000259" key="2">
    <source>
        <dbReference type="Pfam" id="PF01575"/>
    </source>
</evidence>
<evidence type="ECO:0000313" key="3">
    <source>
        <dbReference type="EMBL" id="GAA1155967.1"/>
    </source>
</evidence>
<dbReference type="PANTHER" id="PTHR42993:SF1">
    <property type="entry name" value="MAOC-LIKE DEHYDRATASE DOMAIN-CONTAINING PROTEIN"/>
    <property type="match status" value="1"/>
</dbReference>
<protein>
    <submittedName>
        <fullName evidence="3">MaoC family dehydratase</fullName>
    </submittedName>
</protein>
<dbReference type="Gene3D" id="3.10.129.10">
    <property type="entry name" value="Hotdog Thioesterase"/>
    <property type="match status" value="1"/>
</dbReference>
<dbReference type="InterPro" id="IPR039375">
    <property type="entry name" value="NodN-like"/>
</dbReference>
<proteinExistence type="inferred from homology"/>
<name>A0ABN1UMJ9_9ACTN</name>
<comment type="similarity">
    <text evidence="1">Belongs to the enoyl-CoA hydratase/isomerase family.</text>
</comment>
<gene>
    <name evidence="3" type="ORF">GCM10009654_09600</name>
</gene>
<dbReference type="RefSeq" id="WP_344270551.1">
    <property type="nucleotide sequence ID" value="NZ_BAAAKV010000006.1"/>
</dbReference>
<dbReference type="EMBL" id="BAAAKV010000006">
    <property type="protein sequence ID" value="GAA1155967.1"/>
    <property type="molecule type" value="Genomic_DNA"/>
</dbReference>